<name>A0A0H3LXI1_BARHE</name>
<evidence type="ECO:0000313" key="2">
    <source>
        <dbReference type="Proteomes" id="UP000000421"/>
    </source>
</evidence>
<dbReference type="Proteomes" id="UP000000421">
    <property type="component" value="Chromosome"/>
</dbReference>
<organism evidence="1 2">
    <name type="scientific">Bartonella henselae (strain ATCC 49882 / DSM 28221 / CCUG 30454 / Houston 1)</name>
    <name type="common">Rochalimaea henselae</name>
    <dbReference type="NCBI Taxonomy" id="283166"/>
    <lineage>
        <taxon>Bacteria</taxon>
        <taxon>Pseudomonadati</taxon>
        <taxon>Pseudomonadota</taxon>
        <taxon>Alphaproteobacteria</taxon>
        <taxon>Hyphomicrobiales</taxon>
        <taxon>Bartonellaceae</taxon>
        <taxon>Bartonella</taxon>
    </lineage>
</organism>
<dbReference type="GeneID" id="92984985"/>
<sequence length="105" mass="11960">MNNNHYTYRVLWSQEDEEYVGLCAEFPSLSWLDAQAEKALKGIMDLVSEVVEDMQHNGEEVPVPLSHGKYSGKFQLRIPPELHRKLAIQAAENGVSLNRYISSKL</sequence>
<evidence type="ECO:0000313" key="1">
    <source>
        <dbReference type="EMBL" id="CAF27133.1"/>
    </source>
</evidence>
<dbReference type="OrthoDB" id="5297106at2"/>
<accession>A0A0H3LXI1</accession>
<dbReference type="AlphaFoldDB" id="A0A0H3LXI1"/>
<accession>A0A0K8IXZ0</accession>
<dbReference type="KEGG" id="bhe:BH03220"/>
<protein>
    <submittedName>
        <fullName evidence="1">Hypothetical prophage protein</fullName>
    </submittedName>
</protein>
<dbReference type="Gene3D" id="1.10.1220.10">
    <property type="entry name" value="Met repressor-like"/>
    <property type="match status" value="1"/>
</dbReference>
<reference evidence="1 2" key="1">
    <citation type="journal article" date="2004" name="Proc. Natl. Acad. Sci. U.S.A.">
        <title>The louse-borne human pathogen Bartonella quintana is a genomic derivative of the zoonotic agent Bartonella henselae.</title>
        <authorList>
            <person name="Alsmark U.C.M."/>
            <person name="Frank A.C."/>
            <person name="Karlberg E.O."/>
            <person name="Legault B.-A."/>
            <person name="Ardell D.H."/>
            <person name="Canbaeck B."/>
            <person name="Eriksson A.-S."/>
            <person name="Naeslund A.K."/>
            <person name="Handley S.A."/>
            <person name="Huvet M."/>
            <person name="La Scola B."/>
            <person name="Holmberg M."/>
            <person name="Andersson S.G.E."/>
        </authorList>
    </citation>
    <scope>NUCLEOTIDE SEQUENCE [LARGE SCALE GENOMIC DNA]</scope>
    <source>
        <strain evidence="2">ATCC 49882 / DSM 28221 / CCUG 30454 / Houston 1</strain>
    </source>
</reference>
<dbReference type="Pfam" id="PF05534">
    <property type="entry name" value="HicB"/>
    <property type="match status" value="1"/>
</dbReference>
<dbReference type="InterPro" id="IPR035069">
    <property type="entry name" value="TTHA1013/TTHA0281-like"/>
</dbReference>
<keyword evidence="2" id="KW-1185">Reference proteome</keyword>
<dbReference type="RefSeq" id="WP_004856761.1">
    <property type="nucleotide sequence ID" value="NC_005956.1"/>
</dbReference>
<dbReference type="InterPro" id="IPR008651">
    <property type="entry name" value="Uncharacterised_HicB"/>
</dbReference>
<proteinExistence type="predicted"/>
<dbReference type="SUPFAM" id="SSF47598">
    <property type="entry name" value="Ribbon-helix-helix"/>
    <property type="match status" value="1"/>
</dbReference>
<dbReference type="GO" id="GO:0006355">
    <property type="term" value="P:regulation of DNA-templated transcription"/>
    <property type="evidence" value="ECO:0007669"/>
    <property type="project" value="InterPro"/>
</dbReference>
<gene>
    <name evidence="1" type="ordered locus">BH03220</name>
</gene>
<dbReference type="EMBL" id="BX897699">
    <property type="protein sequence ID" value="CAF27133.1"/>
    <property type="molecule type" value="Genomic_DNA"/>
</dbReference>
<dbReference type="EnsemblBacteria" id="CAF27133">
    <property type="protein sequence ID" value="CAF27133"/>
    <property type="gene ID" value="BH03220"/>
</dbReference>
<dbReference type="InterPro" id="IPR013321">
    <property type="entry name" value="Arc_rbn_hlx_hlx"/>
</dbReference>
<dbReference type="SUPFAM" id="SSF143100">
    <property type="entry name" value="TTHA1013/TTHA0281-like"/>
    <property type="match status" value="1"/>
</dbReference>
<dbReference type="PaxDb" id="283166-BH03220"/>
<dbReference type="InterPro" id="IPR010985">
    <property type="entry name" value="Ribbon_hlx_hlx"/>
</dbReference>
<dbReference type="eggNOG" id="COG4226">
    <property type="taxonomic scope" value="Bacteria"/>
</dbReference>